<evidence type="ECO:0000313" key="2">
    <source>
        <dbReference type="Proteomes" id="UP000076567"/>
    </source>
</evidence>
<protein>
    <recommendedName>
        <fullName evidence="3">YneQ</fullName>
    </recommendedName>
</protein>
<comment type="caution">
    <text evidence="1">The sequence shown here is derived from an EMBL/GenBank/DDBJ whole genome shotgun (WGS) entry which is preliminary data.</text>
</comment>
<gene>
    <name evidence="1" type="ORF">AWM68_06395</name>
</gene>
<keyword evidence="2" id="KW-1185">Reference proteome</keyword>
<evidence type="ECO:0008006" key="3">
    <source>
        <dbReference type="Google" id="ProtNLM"/>
    </source>
</evidence>
<dbReference type="OrthoDB" id="2361368at2"/>
<reference evidence="2" key="1">
    <citation type="submission" date="2016-01" db="EMBL/GenBank/DDBJ databases">
        <title>Draft genome of Chromobacterium sp. F49.</title>
        <authorList>
            <person name="Hong K.W."/>
        </authorList>
    </citation>
    <scope>NUCLEOTIDE SEQUENCE [LARGE SCALE GENOMIC DNA]</scope>
    <source>
        <strain evidence="2">P7IIIA</strain>
    </source>
</reference>
<dbReference type="Proteomes" id="UP000076567">
    <property type="component" value="Unassembled WGS sequence"/>
</dbReference>
<proteinExistence type="predicted"/>
<accession>A0A163R0F1</accession>
<evidence type="ECO:0000313" key="1">
    <source>
        <dbReference type="EMBL" id="KZE66006.1"/>
    </source>
</evidence>
<sequence length="98" mass="11745">MAFGINRSQLKNWKREVESGKIAFLTHFWYDPRFPNEKSVTKVGCRDVQKLISWGKQYGLKKEWIHERDAYPHFDLLGDKQKEIMKVEGRSEELKKFL</sequence>
<organism evidence="1 2">
    <name type="scientific">Fictibacillus phosphorivorans</name>
    <dbReference type="NCBI Taxonomy" id="1221500"/>
    <lineage>
        <taxon>Bacteria</taxon>
        <taxon>Bacillati</taxon>
        <taxon>Bacillota</taxon>
        <taxon>Bacilli</taxon>
        <taxon>Bacillales</taxon>
        <taxon>Fictibacillaceae</taxon>
        <taxon>Fictibacillus</taxon>
    </lineage>
</organism>
<name>A0A163R0F1_9BACL</name>
<dbReference type="EMBL" id="LRFC01000023">
    <property type="protein sequence ID" value="KZE66006.1"/>
    <property type="molecule type" value="Genomic_DNA"/>
</dbReference>
<dbReference type="RefSeq" id="WP_066241173.1">
    <property type="nucleotide sequence ID" value="NZ_LRFC01000023.1"/>
</dbReference>
<dbReference type="AlphaFoldDB" id="A0A163R0F1"/>